<evidence type="ECO:0000256" key="1">
    <source>
        <dbReference type="SAM" id="SignalP"/>
    </source>
</evidence>
<protein>
    <recommendedName>
        <fullName evidence="4">Lipoprotein</fullName>
    </recommendedName>
</protein>
<keyword evidence="1" id="KW-0732">Signal</keyword>
<keyword evidence="3" id="KW-1185">Reference proteome</keyword>
<feature type="signal peptide" evidence="1">
    <location>
        <begin position="1"/>
        <end position="27"/>
    </location>
</feature>
<evidence type="ECO:0000313" key="3">
    <source>
        <dbReference type="Proteomes" id="UP001296873"/>
    </source>
</evidence>
<feature type="chain" id="PRO_5046187859" description="Lipoprotein" evidence="1">
    <location>
        <begin position="28"/>
        <end position="173"/>
    </location>
</feature>
<organism evidence="2 3">
    <name type="scientific">Rhodovibrio sodomensis</name>
    <dbReference type="NCBI Taxonomy" id="1088"/>
    <lineage>
        <taxon>Bacteria</taxon>
        <taxon>Pseudomonadati</taxon>
        <taxon>Pseudomonadota</taxon>
        <taxon>Alphaproteobacteria</taxon>
        <taxon>Rhodospirillales</taxon>
        <taxon>Rhodovibrionaceae</taxon>
        <taxon>Rhodovibrio</taxon>
    </lineage>
</organism>
<name>A0ABS1DG01_9PROT</name>
<evidence type="ECO:0008006" key="4">
    <source>
        <dbReference type="Google" id="ProtNLM"/>
    </source>
</evidence>
<accession>A0ABS1DG01</accession>
<evidence type="ECO:0000313" key="2">
    <source>
        <dbReference type="EMBL" id="MBK1669385.1"/>
    </source>
</evidence>
<gene>
    <name evidence="2" type="ORF">CKO28_15205</name>
</gene>
<sequence length="173" mass="17695">MTGSYGCRALAIFAALFAAGLGGGACAHGGPEQVRQARLSGTNPGAVLPIPRNQHGAVPARLAITATPVDGTPTASYLLTVHVQARGTGFEPREIARAAAYPPDLPQRFVISLAERLQSLDIPAAGETDNDRQGPKLSLSLTVSGIQDRGLPQGFALDVSVSSASAQDAPTGE</sequence>
<proteinExistence type="predicted"/>
<dbReference type="Proteomes" id="UP001296873">
    <property type="component" value="Unassembled WGS sequence"/>
</dbReference>
<reference evidence="2 3" key="1">
    <citation type="journal article" date="2020" name="Microorganisms">
        <title>Osmotic Adaptation and Compatible Solute Biosynthesis of Phototrophic Bacteria as Revealed from Genome Analyses.</title>
        <authorList>
            <person name="Imhoff J.F."/>
            <person name="Rahn T."/>
            <person name="Kunzel S."/>
            <person name="Keller A."/>
            <person name="Neulinger S.C."/>
        </authorList>
    </citation>
    <scope>NUCLEOTIDE SEQUENCE [LARGE SCALE GENOMIC DNA]</scope>
    <source>
        <strain evidence="2 3">DSM 9895</strain>
    </source>
</reference>
<dbReference type="EMBL" id="NRRL01000047">
    <property type="protein sequence ID" value="MBK1669385.1"/>
    <property type="molecule type" value="Genomic_DNA"/>
</dbReference>
<dbReference type="RefSeq" id="WP_200341717.1">
    <property type="nucleotide sequence ID" value="NZ_NRRL01000047.1"/>
</dbReference>
<comment type="caution">
    <text evidence="2">The sequence shown here is derived from an EMBL/GenBank/DDBJ whole genome shotgun (WGS) entry which is preliminary data.</text>
</comment>